<dbReference type="PANTHER" id="PTHR43240">
    <property type="entry name" value="1,4-DIHYDROXY-2-NAPHTHOYL-COA THIOESTERASE 1"/>
    <property type="match status" value="1"/>
</dbReference>
<keyword evidence="4" id="KW-1185">Reference proteome</keyword>
<dbReference type="Proteomes" id="UP000293398">
    <property type="component" value="Unassembled WGS sequence"/>
</dbReference>
<evidence type="ECO:0000256" key="1">
    <source>
        <dbReference type="ARBA" id="ARBA00022801"/>
    </source>
</evidence>
<sequence length="177" mass="18868">MNVDQVVARWEADEERVRARWSAPAGPKVQAAGLSGMQLFEAIFAGDLPPAPMGATLDFFPIHMEPGVAVFQGRPQRRHYNPLGTVHGGWFAALLDSAVGCAVHSMLPAGKGYTTLELKVNMVRALTDGVPLIRAEGKIIHAGRQVATAEGRLVGPDGKLYAHATTTCLIFEQSAPG</sequence>
<dbReference type="SUPFAM" id="SSF54637">
    <property type="entry name" value="Thioesterase/thiol ester dehydrase-isomerase"/>
    <property type="match status" value="1"/>
</dbReference>
<evidence type="ECO:0000259" key="2">
    <source>
        <dbReference type="Pfam" id="PF03061"/>
    </source>
</evidence>
<organism evidence="3 4">
    <name type="scientific">Advenella incenata</name>
    <dbReference type="NCBI Taxonomy" id="267800"/>
    <lineage>
        <taxon>Bacteria</taxon>
        <taxon>Pseudomonadati</taxon>
        <taxon>Pseudomonadota</taxon>
        <taxon>Betaproteobacteria</taxon>
        <taxon>Burkholderiales</taxon>
        <taxon>Alcaligenaceae</taxon>
    </lineage>
</organism>
<dbReference type="OrthoDB" id="9813282at2"/>
<evidence type="ECO:0000313" key="4">
    <source>
        <dbReference type="Proteomes" id="UP000293398"/>
    </source>
</evidence>
<dbReference type="Pfam" id="PF03061">
    <property type="entry name" value="4HBT"/>
    <property type="match status" value="1"/>
</dbReference>
<proteinExistence type="predicted"/>
<dbReference type="InterPro" id="IPR006683">
    <property type="entry name" value="Thioestr_dom"/>
</dbReference>
<dbReference type="EMBL" id="SHKO01000004">
    <property type="protein sequence ID" value="RZT92200.1"/>
    <property type="molecule type" value="Genomic_DNA"/>
</dbReference>
<feature type="domain" description="Thioesterase" evidence="2">
    <location>
        <begin position="84"/>
        <end position="160"/>
    </location>
</feature>
<dbReference type="AlphaFoldDB" id="A0A4Q7V9H7"/>
<dbReference type="RefSeq" id="WP_130304954.1">
    <property type="nucleotide sequence ID" value="NZ_SHKO01000004.1"/>
</dbReference>
<name>A0A4Q7V9H7_9BURK</name>
<dbReference type="GO" id="GO:0061522">
    <property type="term" value="F:1,4-dihydroxy-2-naphthoyl-CoA thioesterase activity"/>
    <property type="evidence" value="ECO:0007669"/>
    <property type="project" value="TreeGrafter"/>
</dbReference>
<dbReference type="NCBIfam" id="TIGR00369">
    <property type="entry name" value="unchar_dom_1"/>
    <property type="match status" value="1"/>
</dbReference>
<gene>
    <name evidence="3" type="ORF">EV681_4111</name>
</gene>
<comment type="caution">
    <text evidence="3">The sequence shown here is derived from an EMBL/GenBank/DDBJ whole genome shotgun (WGS) entry which is preliminary data.</text>
</comment>
<dbReference type="PANTHER" id="PTHR43240:SF1">
    <property type="entry name" value="BLR5584 PROTEIN"/>
    <property type="match status" value="1"/>
</dbReference>
<dbReference type="InterPro" id="IPR029069">
    <property type="entry name" value="HotDog_dom_sf"/>
</dbReference>
<reference evidence="3 4" key="1">
    <citation type="submission" date="2019-02" db="EMBL/GenBank/DDBJ databases">
        <title>Genomic Encyclopedia of Type Strains, Phase IV (KMG-IV): sequencing the most valuable type-strain genomes for metagenomic binning, comparative biology and taxonomic classification.</title>
        <authorList>
            <person name="Goeker M."/>
        </authorList>
    </citation>
    <scope>NUCLEOTIDE SEQUENCE [LARGE SCALE GENOMIC DNA]</scope>
    <source>
        <strain evidence="3 4">DSM 23814</strain>
    </source>
</reference>
<keyword evidence="1" id="KW-0378">Hydrolase</keyword>
<dbReference type="InterPro" id="IPR003736">
    <property type="entry name" value="PAAI_dom"/>
</dbReference>
<dbReference type="CDD" id="cd03443">
    <property type="entry name" value="PaaI_thioesterase"/>
    <property type="match status" value="1"/>
</dbReference>
<evidence type="ECO:0000313" key="3">
    <source>
        <dbReference type="EMBL" id="RZT92200.1"/>
    </source>
</evidence>
<dbReference type="Gene3D" id="3.10.129.10">
    <property type="entry name" value="Hotdog Thioesterase"/>
    <property type="match status" value="1"/>
</dbReference>
<protein>
    <submittedName>
        <fullName evidence="3">Uncharacterized protein (TIGR00369 family)</fullName>
    </submittedName>
</protein>
<accession>A0A4Q7V9H7</accession>
<dbReference type="GO" id="GO:0005829">
    <property type="term" value="C:cytosol"/>
    <property type="evidence" value="ECO:0007669"/>
    <property type="project" value="TreeGrafter"/>
</dbReference>